<comment type="caution">
    <text evidence="1">The sequence shown here is derived from an EMBL/GenBank/DDBJ whole genome shotgun (WGS) entry which is preliminary data.</text>
</comment>
<dbReference type="Proteomes" id="UP000295793">
    <property type="component" value="Unassembled WGS sequence"/>
</dbReference>
<proteinExistence type="predicted"/>
<protein>
    <submittedName>
        <fullName evidence="1">Uncharacterized protein</fullName>
    </submittedName>
</protein>
<reference evidence="1 2" key="1">
    <citation type="submission" date="2019-03" db="EMBL/GenBank/DDBJ databases">
        <title>Genomic Encyclopedia of Archaeal and Bacterial Type Strains, Phase II (KMG-II): from individual species to whole genera.</title>
        <authorList>
            <person name="Goeker M."/>
        </authorList>
    </citation>
    <scope>NUCLEOTIDE SEQUENCE [LARGE SCALE GENOMIC DNA]</scope>
    <source>
        <strain evidence="1 2">DSM 15388</strain>
    </source>
</reference>
<evidence type="ECO:0000313" key="1">
    <source>
        <dbReference type="EMBL" id="TCS36427.1"/>
    </source>
</evidence>
<dbReference type="AlphaFoldDB" id="A0A4R3HTD8"/>
<gene>
    <name evidence="1" type="ORF">BCF53_12410</name>
</gene>
<name>A0A4R3HTD8_9GAMM</name>
<accession>A0A4R3HTD8</accession>
<dbReference type="EMBL" id="SLZR01000024">
    <property type="protein sequence ID" value="TCS36427.1"/>
    <property type="molecule type" value="Genomic_DNA"/>
</dbReference>
<keyword evidence="2" id="KW-1185">Reference proteome</keyword>
<organism evidence="1 2">
    <name type="scientific">Reinekea marinisedimentorum</name>
    <dbReference type="NCBI Taxonomy" id="230495"/>
    <lineage>
        <taxon>Bacteria</taxon>
        <taxon>Pseudomonadati</taxon>
        <taxon>Pseudomonadota</taxon>
        <taxon>Gammaproteobacteria</taxon>
        <taxon>Oceanospirillales</taxon>
        <taxon>Saccharospirillaceae</taxon>
        <taxon>Reinekea</taxon>
    </lineage>
</organism>
<evidence type="ECO:0000313" key="2">
    <source>
        <dbReference type="Proteomes" id="UP000295793"/>
    </source>
</evidence>
<sequence length="47" mass="5678">MLWQNPAYNWVVSLFLFENSRCSDTLTEIMKLPNRNPDRLKSLIYCR</sequence>